<name>A0ABR3EY91_9AGAR</name>
<reference evidence="4 5" key="1">
    <citation type="submission" date="2024-02" db="EMBL/GenBank/DDBJ databases">
        <title>A draft genome for the cacao thread blight pathogen Marasmius crinis-equi.</title>
        <authorList>
            <person name="Cohen S.P."/>
            <person name="Baruah I.K."/>
            <person name="Amoako-Attah I."/>
            <person name="Bukari Y."/>
            <person name="Meinhardt L.W."/>
            <person name="Bailey B.A."/>
        </authorList>
    </citation>
    <scope>NUCLEOTIDE SEQUENCE [LARGE SCALE GENOMIC DNA]</scope>
    <source>
        <strain evidence="4 5">GH-76</strain>
    </source>
</reference>
<dbReference type="Pfam" id="PF00026">
    <property type="entry name" value="Asp"/>
    <property type="match status" value="1"/>
</dbReference>
<accession>A0ABR3EY91</accession>
<dbReference type="PANTHER" id="PTHR47966">
    <property type="entry name" value="BETA-SITE APP-CLEAVING ENZYME, ISOFORM A-RELATED"/>
    <property type="match status" value="1"/>
</dbReference>
<comment type="similarity">
    <text evidence="1">Belongs to the peptidase A1 family.</text>
</comment>
<feature type="domain" description="Peptidase A1" evidence="3">
    <location>
        <begin position="79"/>
        <end position="318"/>
    </location>
</feature>
<evidence type="ECO:0000313" key="4">
    <source>
        <dbReference type="EMBL" id="KAL0567897.1"/>
    </source>
</evidence>
<protein>
    <recommendedName>
        <fullName evidence="3">Peptidase A1 domain-containing protein</fullName>
    </recommendedName>
</protein>
<sequence>MLSFFFFFVLVVGSNQVVHAVPLQNARNEIQLSQLQARGGGFDLPIRRTRLPSNIRRRKWKRQDVSGSTGLGNNNDLLYTVPIKLGSQVTAVHLDTGSSDLWAITDGCTTGSCTQLSPLTSSLPSASLNLTKTQVTMHYGDSFTGTTAAGTVAFDTATIAGIAITNQAFGAISSTTNTVVQFGAAGIFGLGFPSGSEVQEALTSANTGPLVSTDDFVKDTWKYGPLLSRISMTHMLKDPMFSIELQRSTIDITEGDNGQLTVGKLPDGVDTNSVTWVPVKLYTPEEGGLRAPDFAKGEVYPFRWEIELEGVFLNGQKI</sequence>
<proteinExistence type="inferred from homology"/>
<dbReference type="Proteomes" id="UP001465976">
    <property type="component" value="Unassembled WGS sequence"/>
</dbReference>
<feature type="non-terminal residue" evidence="4">
    <location>
        <position position="318"/>
    </location>
</feature>
<feature type="chain" id="PRO_5045477381" description="Peptidase A1 domain-containing protein" evidence="2">
    <location>
        <begin position="21"/>
        <end position="318"/>
    </location>
</feature>
<feature type="signal peptide" evidence="2">
    <location>
        <begin position="1"/>
        <end position="20"/>
    </location>
</feature>
<dbReference type="CDD" id="cd05471">
    <property type="entry name" value="pepsin_like"/>
    <property type="match status" value="1"/>
</dbReference>
<evidence type="ECO:0000259" key="3">
    <source>
        <dbReference type="PROSITE" id="PS51767"/>
    </source>
</evidence>
<keyword evidence="2" id="KW-0732">Signal</keyword>
<dbReference type="InterPro" id="IPR001461">
    <property type="entry name" value="Aspartic_peptidase_A1"/>
</dbReference>
<dbReference type="PANTHER" id="PTHR47966:SF74">
    <property type="entry name" value="AGR407CP"/>
    <property type="match status" value="1"/>
</dbReference>
<dbReference type="SUPFAM" id="SSF50630">
    <property type="entry name" value="Acid proteases"/>
    <property type="match status" value="1"/>
</dbReference>
<keyword evidence="5" id="KW-1185">Reference proteome</keyword>
<gene>
    <name evidence="4" type="ORF">V5O48_014093</name>
</gene>
<evidence type="ECO:0000256" key="2">
    <source>
        <dbReference type="SAM" id="SignalP"/>
    </source>
</evidence>
<dbReference type="InterPro" id="IPR021109">
    <property type="entry name" value="Peptidase_aspartic_dom_sf"/>
</dbReference>
<evidence type="ECO:0000256" key="1">
    <source>
        <dbReference type="ARBA" id="ARBA00007447"/>
    </source>
</evidence>
<organism evidence="4 5">
    <name type="scientific">Marasmius crinis-equi</name>
    <dbReference type="NCBI Taxonomy" id="585013"/>
    <lineage>
        <taxon>Eukaryota</taxon>
        <taxon>Fungi</taxon>
        <taxon>Dikarya</taxon>
        <taxon>Basidiomycota</taxon>
        <taxon>Agaricomycotina</taxon>
        <taxon>Agaricomycetes</taxon>
        <taxon>Agaricomycetidae</taxon>
        <taxon>Agaricales</taxon>
        <taxon>Marasmiineae</taxon>
        <taxon>Marasmiaceae</taxon>
        <taxon>Marasmius</taxon>
    </lineage>
</organism>
<dbReference type="InterPro" id="IPR033121">
    <property type="entry name" value="PEPTIDASE_A1"/>
</dbReference>
<comment type="caution">
    <text evidence="4">The sequence shown here is derived from an EMBL/GenBank/DDBJ whole genome shotgun (WGS) entry which is preliminary data.</text>
</comment>
<dbReference type="PROSITE" id="PS51767">
    <property type="entry name" value="PEPTIDASE_A1"/>
    <property type="match status" value="1"/>
</dbReference>
<evidence type="ECO:0000313" key="5">
    <source>
        <dbReference type="Proteomes" id="UP001465976"/>
    </source>
</evidence>
<dbReference type="Gene3D" id="2.40.70.10">
    <property type="entry name" value="Acid Proteases"/>
    <property type="match status" value="1"/>
</dbReference>
<dbReference type="InterPro" id="IPR034164">
    <property type="entry name" value="Pepsin-like_dom"/>
</dbReference>
<dbReference type="EMBL" id="JBAHYK010001466">
    <property type="protein sequence ID" value="KAL0567897.1"/>
    <property type="molecule type" value="Genomic_DNA"/>
</dbReference>